<dbReference type="Proteomes" id="UP000015105">
    <property type="component" value="Chromosome 5D"/>
</dbReference>
<accession>A0A453LSD6</accession>
<evidence type="ECO:0000313" key="1">
    <source>
        <dbReference type="EnsemblPlants" id="AET5Gv20894400.5"/>
    </source>
</evidence>
<reference evidence="1" key="5">
    <citation type="journal article" date="2021" name="G3 (Bethesda)">
        <title>Aegilops tauschii genome assembly Aet v5.0 features greater sequence contiguity and improved annotation.</title>
        <authorList>
            <person name="Wang L."/>
            <person name="Zhu T."/>
            <person name="Rodriguez J.C."/>
            <person name="Deal K.R."/>
            <person name="Dubcovsky J."/>
            <person name="McGuire P.E."/>
            <person name="Lux T."/>
            <person name="Spannagl M."/>
            <person name="Mayer K.F.X."/>
            <person name="Baldrich P."/>
            <person name="Meyers B.C."/>
            <person name="Huo N."/>
            <person name="Gu Y.Q."/>
            <person name="Zhou H."/>
            <person name="Devos K.M."/>
            <person name="Bennetzen J.L."/>
            <person name="Unver T."/>
            <person name="Budak H."/>
            <person name="Gulick P.J."/>
            <person name="Galiba G."/>
            <person name="Kalapos B."/>
            <person name="Nelson D.R."/>
            <person name="Li P."/>
            <person name="You F.M."/>
            <person name="Luo M.C."/>
            <person name="Dvorak J."/>
        </authorList>
    </citation>
    <scope>NUCLEOTIDE SEQUENCE [LARGE SCALE GENOMIC DNA]</scope>
    <source>
        <strain evidence="1">cv. AL8/78</strain>
    </source>
</reference>
<organism evidence="1 2">
    <name type="scientific">Aegilops tauschii subsp. strangulata</name>
    <name type="common">Goatgrass</name>
    <dbReference type="NCBI Taxonomy" id="200361"/>
    <lineage>
        <taxon>Eukaryota</taxon>
        <taxon>Viridiplantae</taxon>
        <taxon>Streptophyta</taxon>
        <taxon>Embryophyta</taxon>
        <taxon>Tracheophyta</taxon>
        <taxon>Spermatophyta</taxon>
        <taxon>Magnoliopsida</taxon>
        <taxon>Liliopsida</taxon>
        <taxon>Poales</taxon>
        <taxon>Poaceae</taxon>
        <taxon>BOP clade</taxon>
        <taxon>Pooideae</taxon>
        <taxon>Triticodae</taxon>
        <taxon>Triticeae</taxon>
        <taxon>Triticinae</taxon>
        <taxon>Aegilops</taxon>
    </lineage>
</organism>
<reference evidence="2" key="2">
    <citation type="journal article" date="2017" name="Nat. Plants">
        <title>The Aegilops tauschii genome reveals multiple impacts of transposons.</title>
        <authorList>
            <person name="Zhao G."/>
            <person name="Zou C."/>
            <person name="Li K."/>
            <person name="Wang K."/>
            <person name="Li T."/>
            <person name="Gao L."/>
            <person name="Zhang X."/>
            <person name="Wang H."/>
            <person name="Yang Z."/>
            <person name="Liu X."/>
            <person name="Jiang W."/>
            <person name="Mao L."/>
            <person name="Kong X."/>
            <person name="Jiao Y."/>
            <person name="Jia J."/>
        </authorList>
    </citation>
    <scope>NUCLEOTIDE SEQUENCE [LARGE SCALE GENOMIC DNA]</scope>
    <source>
        <strain evidence="2">cv. AL8/78</strain>
    </source>
</reference>
<protein>
    <submittedName>
        <fullName evidence="1">Uncharacterized protein</fullName>
    </submittedName>
</protein>
<dbReference type="Gramene" id="AET5Gv20894400.5">
    <property type="protein sequence ID" value="AET5Gv20894400.5"/>
    <property type="gene ID" value="AET5Gv20894400"/>
</dbReference>
<proteinExistence type="predicted"/>
<reference evidence="1" key="3">
    <citation type="journal article" date="2017" name="Nature">
        <title>Genome sequence of the progenitor of the wheat D genome Aegilops tauschii.</title>
        <authorList>
            <person name="Luo M.C."/>
            <person name="Gu Y.Q."/>
            <person name="Puiu D."/>
            <person name="Wang H."/>
            <person name="Twardziok S.O."/>
            <person name="Deal K.R."/>
            <person name="Huo N."/>
            <person name="Zhu T."/>
            <person name="Wang L."/>
            <person name="Wang Y."/>
            <person name="McGuire P.E."/>
            <person name="Liu S."/>
            <person name="Long H."/>
            <person name="Ramasamy R.K."/>
            <person name="Rodriguez J.C."/>
            <person name="Van S.L."/>
            <person name="Yuan L."/>
            <person name="Wang Z."/>
            <person name="Xia Z."/>
            <person name="Xiao L."/>
            <person name="Anderson O.D."/>
            <person name="Ouyang S."/>
            <person name="Liang Y."/>
            <person name="Zimin A.V."/>
            <person name="Pertea G."/>
            <person name="Qi P."/>
            <person name="Bennetzen J.L."/>
            <person name="Dai X."/>
            <person name="Dawson M.W."/>
            <person name="Muller H.G."/>
            <person name="Kugler K."/>
            <person name="Rivarola-Duarte L."/>
            <person name="Spannagl M."/>
            <person name="Mayer K.F.X."/>
            <person name="Lu F.H."/>
            <person name="Bevan M.W."/>
            <person name="Leroy P."/>
            <person name="Li P."/>
            <person name="You F.M."/>
            <person name="Sun Q."/>
            <person name="Liu Z."/>
            <person name="Lyons E."/>
            <person name="Wicker T."/>
            <person name="Salzberg S.L."/>
            <person name="Devos K.M."/>
            <person name="Dvorak J."/>
        </authorList>
    </citation>
    <scope>NUCLEOTIDE SEQUENCE [LARGE SCALE GENOMIC DNA]</scope>
    <source>
        <strain evidence="1">cv. AL8/78</strain>
    </source>
</reference>
<reference evidence="2" key="1">
    <citation type="journal article" date="2014" name="Science">
        <title>Ancient hybridizations among the ancestral genomes of bread wheat.</title>
        <authorList>
            <consortium name="International Wheat Genome Sequencing Consortium,"/>
            <person name="Marcussen T."/>
            <person name="Sandve S.R."/>
            <person name="Heier L."/>
            <person name="Spannagl M."/>
            <person name="Pfeifer M."/>
            <person name="Jakobsen K.S."/>
            <person name="Wulff B.B."/>
            <person name="Steuernagel B."/>
            <person name="Mayer K.F."/>
            <person name="Olsen O.A."/>
        </authorList>
    </citation>
    <scope>NUCLEOTIDE SEQUENCE [LARGE SCALE GENOMIC DNA]</scope>
    <source>
        <strain evidence="2">cv. AL8/78</strain>
    </source>
</reference>
<evidence type="ECO:0000313" key="2">
    <source>
        <dbReference type="Proteomes" id="UP000015105"/>
    </source>
</evidence>
<keyword evidence="2" id="KW-1185">Reference proteome</keyword>
<dbReference type="EnsemblPlants" id="AET5Gv20894400.5">
    <property type="protein sequence ID" value="AET5Gv20894400.5"/>
    <property type="gene ID" value="AET5Gv20894400"/>
</dbReference>
<sequence>AFSLTGMMHFAKLFLWVPLSKPSYEQVPQSTSLLKRSNKGLLLQLSRS</sequence>
<dbReference type="AlphaFoldDB" id="A0A453LSD6"/>
<name>A0A453LSD6_AEGTS</name>
<reference evidence="1" key="4">
    <citation type="submission" date="2019-03" db="UniProtKB">
        <authorList>
            <consortium name="EnsemblPlants"/>
        </authorList>
    </citation>
    <scope>IDENTIFICATION</scope>
</reference>